<dbReference type="PIRSF" id="PIRSF005353">
    <property type="entry name" value="PbuG"/>
    <property type="match status" value="1"/>
</dbReference>
<evidence type="ECO:0000256" key="7">
    <source>
        <dbReference type="ARBA" id="ARBA00023136"/>
    </source>
</evidence>
<dbReference type="InterPro" id="IPR026033">
    <property type="entry name" value="Azg-like_bact_archaea"/>
</dbReference>
<dbReference type="GO" id="GO:0005886">
    <property type="term" value="C:plasma membrane"/>
    <property type="evidence" value="ECO:0007669"/>
    <property type="project" value="UniProtKB-SubCell"/>
</dbReference>
<feature type="transmembrane region" description="Helical" evidence="9">
    <location>
        <begin position="44"/>
        <end position="68"/>
    </location>
</feature>
<dbReference type="OrthoDB" id="9808458at2"/>
<comment type="subcellular location">
    <subcellularLocation>
        <location evidence="1 8">Cell membrane</location>
        <topology evidence="1 8">Multi-pass membrane protein</topology>
    </subcellularLocation>
</comment>
<comment type="similarity">
    <text evidence="2 8">Belongs to the nucleobase:cation symporter-2 (NCS2) (TC 2.A.40) family. Azg-like subfamily.</text>
</comment>
<feature type="transmembrane region" description="Helical" evidence="9">
    <location>
        <begin position="457"/>
        <end position="475"/>
    </location>
</feature>
<dbReference type="Proteomes" id="UP000070080">
    <property type="component" value="Unassembled WGS sequence"/>
</dbReference>
<evidence type="ECO:0000256" key="3">
    <source>
        <dbReference type="ARBA" id="ARBA00022448"/>
    </source>
</evidence>
<evidence type="ECO:0000256" key="4">
    <source>
        <dbReference type="ARBA" id="ARBA00022475"/>
    </source>
</evidence>
<evidence type="ECO:0000256" key="6">
    <source>
        <dbReference type="ARBA" id="ARBA00022989"/>
    </source>
</evidence>
<dbReference type="EMBL" id="LSCV01000005">
    <property type="protein sequence ID" value="KXB42222.1"/>
    <property type="molecule type" value="Genomic_DNA"/>
</dbReference>
<protein>
    <submittedName>
        <fullName evidence="10">Putative permease</fullName>
    </submittedName>
</protein>
<feature type="transmembrane region" description="Helical" evidence="9">
    <location>
        <begin position="18"/>
        <end position="38"/>
    </location>
</feature>
<evidence type="ECO:0000256" key="9">
    <source>
        <dbReference type="SAM" id="Phobius"/>
    </source>
</evidence>
<comment type="caution">
    <text evidence="10">The sequence shown here is derived from an EMBL/GenBank/DDBJ whole genome shotgun (WGS) entry which is preliminary data.</text>
</comment>
<feature type="transmembrane region" description="Helical" evidence="9">
    <location>
        <begin position="388"/>
        <end position="404"/>
    </location>
</feature>
<feature type="transmembrane region" description="Helical" evidence="9">
    <location>
        <begin position="416"/>
        <end position="445"/>
    </location>
</feature>
<dbReference type="AlphaFoldDB" id="A0A133YG93"/>
<dbReference type="InterPro" id="IPR006043">
    <property type="entry name" value="NCS2"/>
</dbReference>
<accession>A0A133YG93</accession>
<evidence type="ECO:0000256" key="1">
    <source>
        <dbReference type="ARBA" id="ARBA00004651"/>
    </source>
</evidence>
<dbReference type="PANTHER" id="PTHR43337">
    <property type="entry name" value="XANTHINE/URACIL PERMEASE C887.17-RELATED"/>
    <property type="match status" value="1"/>
</dbReference>
<gene>
    <name evidence="10" type="ORF">HMPREF1872_00396</name>
</gene>
<evidence type="ECO:0000256" key="2">
    <source>
        <dbReference type="ARBA" id="ARBA00005697"/>
    </source>
</evidence>
<dbReference type="InterPro" id="IPR045018">
    <property type="entry name" value="Azg-like"/>
</dbReference>
<dbReference type="RefSeq" id="WP_066713253.1">
    <property type="nucleotide sequence ID" value="NZ_JARFNM010000001.1"/>
</dbReference>
<feature type="transmembrane region" description="Helical" evidence="9">
    <location>
        <begin position="322"/>
        <end position="341"/>
    </location>
</feature>
<dbReference type="STRING" id="1497955.HMPREF1872_00396"/>
<feature type="transmembrane region" description="Helical" evidence="9">
    <location>
        <begin position="100"/>
        <end position="118"/>
    </location>
</feature>
<dbReference type="PATRIC" id="fig|1497955.3.peg.380"/>
<evidence type="ECO:0000256" key="5">
    <source>
        <dbReference type="ARBA" id="ARBA00022692"/>
    </source>
</evidence>
<reference evidence="11" key="1">
    <citation type="submission" date="2016-01" db="EMBL/GenBank/DDBJ databases">
        <authorList>
            <person name="Mitreva M."/>
            <person name="Pepin K.H."/>
            <person name="Mihindukulasuriya K.A."/>
            <person name="Fulton R."/>
            <person name="Fronick C."/>
            <person name="O'Laughlin M."/>
            <person name="Miner T."/>
            <person name="Herter B."/>
            <person name="Rosa B.A."/>
            <person name="Cordes M."/>
            <person name="Tomlinson C."/>
            <person name="Wollam A."/>
            <person name="Palsikar V.B."/>
            <person name="Mardis E.R."/>
            <person name="Wilson R.K."/>
        </authorList>
    </citation>
    <scope>NUCLEOTIDE SEQUENCE [LARGE SCALE GENOMIC DNA]</scope>
    <source>
        <strain evidence="11">KA00274</strain>
    </source>
</reference>
<keyword evidence="4 8" id="KW-1003">Cell membrane</keyword>
<keyword evidence="7 8" id="KW-0472">Membrane</keyword>
<keyword evidence="3 8" id="KW-0813">Transport</keyword>
<dbReference type="Pfam" id="PF00860">
    <property type="entry name" value="Xan_ur_permease"/>
    <property type="match status" value="1"/>
</dbReference>
<name>A0A133YG93_9FIRM</name>
<evidence type="ECO:0000256" key="8">
    <source>
        <dbReference type="PIRNR" id="PIRNR005353"/>
    </source>
</evidence>
<evidence type="ECO:0000313" key="11">
    <source>
        <dbReference type="Proteomes" id="UP000070080"/>
    </source>
</evidence>
<feature type="transmembrane region" description="Helical" evidence="9">
    <location>
        <begin position="75"/>
        <end position="94"/>
    </location>
</feature>
<keyword evidence="6 8" id="KW-1133">Transmembrane helix</keyword>
<organism evidence="10 11">
    <name type="scientific">Amygdalobacter nucleatus</name>
    <dbReference type="NCBI Taxonomy" id="3029274"/>
    <lineage>
        <taxon>Bacteria</taxon>
        <taxon>Bacillati</taxon>
        <taxon>Bacillota</taxon>
        <taxon>Clostridia</taxon>
        <taxon>Eubacteriales</taxon>
        <taxon>Oscillospiraceae</taxon>
        <taxon>Amygdalobacter</taxon>
    </lineage>
</organism>
<feature type="transmembrane region" description="Helical" evidence="9">
    <location>
        <begin position="130"/>
        <end position="147"/>
    </location>
</feature>
<dbReference type="GO" id="GO:0005345">
    <property type="term" value="F:purine nucleobase transmembrane transporter activity"/>
    <property type="evidence" value="ECO:0007669"/>
    <property type="project" value="TreeGrafter"/>
</dbReference>
<proteinExistence type="inferred from homology"/>
<feature type="transmembrane region" description="Helical" evidence="9">
    <location>
        <begin position="191"/>
        <end position="208"/>
    </location>
</feature>
<dbReference type="PANTHER" id="PTHR43337:SF1">
    <property type="entry name" value="XANTHINE_URACIL PERMEASE C887.17-RELATED"/>
    <property type="match status" value="1"/>
</dbReference>
<keyword evidence="11" id="KW-1185">Reference proteome</keyword>
<keyword evidence="5 8" id="KW-0812">Transmembrane</keyword>
<sequence length="476" mass="49835">MEKFFKLKENNTTISREIVAGVTTFFAMSYILFVNPAILSQTGMPVGGVFLATIIAAIIGTLVMGLFANVPYAQAAGMGLNAFFTYTVCFGLGFKWQEALAMVFLCGLVNILITVSKIRKLLISSIPSSLQNAIGGGIGVFVAYIGLKNAGLLSFTANPGTYAFLGKTPADATVVANSAAVPSLVNFNTPHVLLALLGIAITIVLLVLKVKGAVIFSIAATTLLGIPFGVTQIDKLSISNGVTQAFKELGITFGAAFGNPGLQSLFNDPSKLLKILMTIFAFSLSDTFDTIGTFIGTGRVSGIFSAEDEASMLKSSGFKTKLDRALFADAIATSIGAIFGTSNTTTYVESAAGIGAGGRTGLTSVVVSILFALSIFLAPVVGIVPAEATAPVLIMVGVMMLSALKEIDWKNLAEAIPAFFAAIFMGFAYSISYGIAFGFISYCLVKVTQGKAKEVHPILWLATALFALNFLILALL</sequence>
<feature type="transmembrane region" description="Helical" evidence="9">
    <location>
        <begin position="361"/>
        <end position="381"/>
    </location>
</feature>
<evidence type="ECO:0000313" key="10">
    <source>
        <dbReference type="EMBL" id="KXB42222.1"/>
    </source>
</evidence>